<keyword evidence="1" id="KW-0732">Signal</keyword>
<evidence type="ECO:0000313" key="2">
    <source>
        <dbReference type="EMBL" id="MDH0569548.1"/>
    </source>
</evidence>
<evidence type="ECO:0000313" key="3">
    <source>
        <dbReference type="EMBL" id="SUD49882.1"/>
    </source>
</evidence>
<dbReference type="Proteomes" id="UP000255303">
    <property type="component" value="Unassembled WGS sequence"/>
</dbReference>
<organism evidence="3 4">
    <name type="scientific">Ectopseudomonas oleovorans</name>
    <name type="common">Pseudomonas oleovorans</name>
    <dbReference type="NCBI Taxonomy" id="301"/>
    <lineage>
        <taxon>Bacteria</taxon>
        <taxon>Pseudomonadati</taxon>
        <taxon>Pseudomonadota</taxon>
        <taxon>Gammaproteobacteria</taxon>
        <taxon>Pseudomonadales</taxon>
        <taxon>Pseudomonadaceae</taxon>
        <taxon>Ectopseudomonas</taxon>
    </lineage>
</organism>
<evidence type="ECO:0000256" key="1">
    <source>
        <dbReference type="SAM" id="SignalP"/>
    </source>
</evidence>
<feature type="chain" id="PRO_5017012401" evidence="1">
    <location>
        <begin position="25"/>
        <end position="152"/>
    </location>
</feature>
<evidence type="ECO:0000313" key="4">
    <source>
        <dbReference type="Proteomes" id="UP000255303"/>
    </source>
</evidence>
<dbReference type="EMBL" id="JAOEET010000096">
    <property type="protein sequence ID" value="MDH0569548.1"/>
    <property type="molecule type" value="Genomic_DNA"/>
</dbReference>
<dbReference type="AlphaFoldDB" id="A0A379JMP8"/>
<reference evidence="2" key="2">
    <citation type="submission" date="2022-09" db="EMBL/GenBank/DDBJ databases">
        <title>Intensive care unit water sources are persistently colonized with multi-drug resistant bacteria and are the site of extensive horizontal gene transfer of antibiotic resistance genes.</title>
        <authorList>
            <person name="Diorio-Toth L."/>
        </authorList>
    </citation>
    <scope>NUCLEOTIDE SEQUENCE</scope>
    <source>
        <strain evidence="2">GD04000</strain>
    </source>
</reference>
<name>A0A379JMP8_ECTOL</name>
<gene>
    <name evidence="2" type="ORF">N7671_20655</name>
    <name evidence="3" type="ORF">NCTC10692_00265</name>
</gene>
<dbReference type="Proteomes" id="UP001159292">
    <property type="component" value="Unassembled WGS sequence"/>
</dbReference>
<feature type="signal peptide" evidence="1">
    <location>
        <begin position="1"/>
        <end position="24"/>
    </location>
</feature>
<sequence>MKTRKSLLALLTTAALSAAGAAHAGPPVTITFKHVGATGTPAAVYTIITANETSTYANASPKPDSSVSAGGSDSYQVQSLISPDANFANVRYKIGSKECVFTTTYVNMLGSGGVKIPTWNKTATPSGGAICTANITSTNIATHAWSVEFTMR</sequence>
<dbReference type="EMBL" id="UGUV01000002">
    <property type="protein sequence ID" value="SUD49882.1"/>
    <property type="molecule type" value="Genomic_DNA"/>
</dbReference>
<accession>A0A379JMP8</accession>
<dbReference type="RefSeq" id="WP_042919384.1">
    <property type="nucleotide sequence ID" value="NZ_FNZC01000029.1"/>
</dbReference>
<proteinExistence type="predicted"/>
<reference evidence="3 4" key="1">
    <citation type="submission" date="2018-06" db="EMBL/GenBank/DDBJ databases">
        <authorList>
            <consortium name="Pathogen Informatics"/>
            <person name="Doyle S."/>
        </authorList>
    </citation>
    <scope>NUCLEOTIDE SEQUENCE [LARGE SCALE GENOMIC DNA]</scope>
    <source>
        <strain evidence="3 4">NCTC10692</strain>
    </source>
</reference>
<protein>
    <submittedName>
        <fullName evidence="3">Uncharacterized protein</fullName>
    </submittedName>
</protein>